<dbReference type="PANTHER" id="PTHR10190:SF16">
    <property type="entry name" value="DEVELOPMENTAL PROTEIN EYES ABSENT"/>
    <property type="match status" value="1"/>
</dbReference>
<evidence type="ECO:0000256" key="4">
    <source>
        <dbReference type="ARBA" id="ARBA00022842"/>
    </source>
</evidence>
<gene>
    <name evidence="9" type="ORF">H257_10310</name>
</gene>
<feature type="active site" description="Proton donor" evidence="7">
    <location>
        <position position="90"/>
    </location>
</feature>
<dbReference type="GO" id="GO:0030154">
    <property type="term" value="P:cell differentiation"/>
    <property type="evidence" value="ECO:0007669"/>
    <property type="project" value="TreeGrafter"/>
</dbReference>
<dbReference type="RefSeq" id="XP_009835107.1">
    <property type="nucleotide sequence ID" value="XM_009836805.1"/>
</dbReference>
<keyword evidence="8" id="KW-0479">Metal-binding</keyword>
<evidence type="ECO:0000256" key="2">
    <source>
        <dbReference type="ARBA" id="ARBA00013064"/>
    </source>
</evidence>
<feature type="active site" description="Nucleophile" evidence="7">
    <location>
        <position position="88"/>
    </location>
</feature>
<dbReference type="GeneID" id="20812306"/>
<proteinExistence type="inferred from homology"/>
<dbReference type="InterPro" id="IPR036412">
    <property type="entry name" value="HAD-like_sf"/>
</dbReference>
<comment type="catalytic activity">
    <reaction evidence="6">
        <text>O-phospho-L-tyrosyl-[protein] + H2O = L-tyrosyl-[protein] + phosphate</text>
        <dbReference type="Rhea" id="RHEA:10684"/>
        <dbReference type="Rhea" id="RHEA-COMP:10136"/>
        <dbReference type="Rhea" id="RHEA-COMP:20101"/>
        <dbReference type="ChEBI" id="CHEBI:15377"/>
        <dbReference type="ChEBI" id="CHEBI:43474"/>
        <dbReference type="ChEBI" id="CHEBI:46858"/>
        <dbReference type="ChEBI" id="CHEBI:61978"/>
        <dbReference type="EC" id="3.1.3.48"/>
    </reaction>
</comment>
<dbReference type="SFLD" id="SFLDS00003">
    <property type="entry name" value="Haloacid_Dehalogenase"/>
    <property type="match status" value="1"/>
</dbReference>
<dbReference type="STRING" id="112090.W4G941"/>
<evidence type="ECO:0000256" key="7">
    <source>
        <dbReference type="PIRSR" id="PIRSR628472-1"/>
    </source>
</evidence>
<feature type="binding site" evidence="8">
    <location>
        <position position="90"/>
    </location>
    <ligand>
        <name>Mg(2+)</name>
        <dbReference type="ChEBI" id="CHEBI:18420"/>
    </ligand>
</feature>
<dbReference type="InterPro" id="IPR028472">
    <property type="entry name" value="EYA"/>
</dbReference>
<feature type="binding site" evidence="8">
    <location>
        <position position="88"/>
    </location>
    <ligand>
        <name>Mg(2+)</name>
        <dbReference type="ChEBI" id="CHEBI:18420"/>
    </ligand>
</feature>
<dbReference type="GO" id="GO:0004725">
    <property type="term" value="F:protein tyrosine phosphatase activity"/>
    <property type="evidence" value="ECO:0007669"/>
    <property type="project" value="UniProtKB-EC"/>
</dbReference>
<keyword evidence="4 8" id="KW-0460">Magnesium</keyword>
<dbReference type="SUPFAM" id="SSF56784">
    <property type="entry name" value="HAD-like"/>
    <property type="match status" value="1"/>
</dbReference>
<sequence length="350" mass="39311">MQIKRHDDDNSEEVVAVPCVKRKCDQQQQPARRSKVRRKVLPFTSPRTKLACPRSMVGVRRSDGVVNNVAPTHSVMKDDTKKVILIWDLDETLLLFSSLCTGQFAHLTGKSSAASVALGESMMCFVFTILEKYLFFDDVEKDTVGHVSHMAHYDDGRSLQQYDFAGDAIAHEPDGSLSKLRKQAYRYRRIRQIYERTEQVPFLTDGTTEASFCVELRDSIDAFGDGWGHAAQRALQAATTAGCINILVTNSQLVPALCKCLIYDLDPWFSPDAIYSSSHIRKKQCFDTIRNTYGHNHTYIGLGDGPEEQRASVDCGMSFVQIKRRDDLVRVAERLEQATATGLSLHTLVL</sequence>
<dbReference type="EC" id="3.1.3.48" evidence="2"/>
<evidence type="ECO:0000256" key="8">
    <source>
        <dbReference type="PIRSR" id="PIRSR628472-2"/>
    </source>
</evidence>
<evidence type="ECO:0000256" key="6">
    <source>
        <dbReference type="ARBA" id="ARBA00051722"/>
    </source>
</evidence>
<dbReference type="OrthoDB" id="167668at2759"/>
<dbReference type="GO" id="GO:0005634">
    <property type="term" value="C:nucleus"/>
    <property type="evidence" value="ECO:0007669"/>
    <property type="project" value="TreeGrafter"/>
</dbReference>
<dbReference type="GO" id="GO:0046872">
    <property type="term" value="F:metal ion binding"/>
    <property type="evidence" value="ECO:0007669"/>
    <property type="project" value="UniProtKB-KW"/>
</dbReference>
<reference evidence="9" key="1">
    <citation type="submission" date="2013-12" db="EMBL/GenBank/DDBJ databases">
        <title>The Genome Sequence of Aphanomyces astaci APO3.</title>
        <authorList>
            <consortium name="The Broad Institute Genomics Platform"/>
            <person name="Russ C."/>
            <person name="Tyler B."/>
            <person name="van West P."/>
            <person name="Dieguez-Uribeondo J."/>
            <person name="Young S.K."/>
            <person name="Zeng Q."/>
            <person name="Gargeya S."/>
            <person name="Fitzgerald M."/>
            <person name="Abouelleil A."/>
            <person name="Alvarado L."/>
            <person name="Chapman S.B."/>
            <person name="Gainer-Dewar J."/>
            <person name="Goldberg J."/>
            <person name="Griggs A."/>
            <person name="Gujja S."/>
            <person name="Hansen M."/>
            <person name="Howarth C."/>
            <person name="Imamovic A."/>
            <person name="Ireland A."/>
            <person name="Larimer J."/>
            <person name="McCowan C."/>
            <person name="Murphy C."/>
            <person name="Pearson M."/>
            <person name="Poon T.W."/>
            <person name="Priest M."/>
            <person name="Roberts A."/>
            <person name="Saif S."/>
            <person name="Shea T."/>
            <person name="Sykes S."/>
            <person name="Wortman J."/>
            <person name="Nusbaum C."/>
            <person name="Birren B."/>
        </authorList>
    </citation>
    <scope>NUCLEOTIDE SEQUENCE [LARGE SCALE GENOMIC DNA]</scope>
    <source>
        <strain evidence="9">APO3</strain>
    </source>
</reference>
<evidence type="ECO:0000256" key="5">
    <source>
        <dbReference type="ARBA" id="ARBA00022912"/>
    </source>
</evidence>
<dbReference type="SFLD" id="SFLDG01129">
    <property type="entry name" value="C1.5:_HAD__Beta-PGM__Phosphata"/>
    <property type="match status" value="1"/>
</dbReference>
<protein>
    <recommendedName>
        <fullName evidence="2">protein-tyrosine-phosphatase</fullName>
        <ecNumber evidence="2">3.1.3.48</ecNumber>
    </recommendedName>
</protein>
<dbReference type="EMBL" id="KI913140">
    <property type="protein sequence ID" value="ETV75473.1"/>
    <property type="molecule type" value="Genomic_DNA"/>
</dbReference>
<evidence type="ECO:0000256" key="3">
    <source>
        <dbReference type="ARBA" id="ARBA00022801"/>
    </source>
</evidence>
<dbReference type="VEuPathDB" id="FungiDB:H257_10310"/>
<feature type="binding site" evidence="8">
    <location>
        <position position="304"/>
    </location>
    <ligand>
        <name>Mg(2+)</name>
        <dbReference type="ChEBI" id="CHEBI:18420"/>
    </ligand>
</feature>
<organism evidence="9">
    <name type="scientific">Aphanomyces astaci</name>
    <name type="common">Crayfish plague agent</name>
    <dbReference type="NCBI Taxonomy" id="112090"/>
    <lineage>
        <taxon>Eukaryota</taxon>
        <taxon>Sar</taxon>
        <taxon>Stramenopiles</taxon>
        <taxon>Oomycota</taxon>
        <taxon>Saprolegniomycetes</taxon>
        <taxon>Saprolegniales</taxon>
        <taxon>Verrucalvaceae</taxon>
        <taxon>Aphanomyces</taxon>
    </lineage>
</organism>
<keyword evidence="3" id="KW-0378">Hydrolase</keyword>
<dbReference type="GO" id="GO:0045739">
    <property type="term" value="P:positive regulation of DNA repair"/>
    <property type="evidence" value="ECO:0007669"/>
    <property type="project" value="TreeGrafter"/>
</dbReference>
<evidence type="ECO:0000313" key="9">
    <source>
        <dbReference type="EMBL" id="ETV75473.1"/>
    </source>
</evidence>
<dbReference type="AlphaFoldDB" id="W4G941"/>
<name>W4G941_APHAT</name>
<dbReference type="InterPro" id="IPR038102">
    <property type="entry name" value="EYA_dom_sf"/>
</dbReference>
<accession>W4G941</accession>
<keyword evidence="5" id="KW-0904">Protein phosphatase</keyword>
<comment type="similarity">
    <text evidence="1">Belongs to the HAD-like hydrolase superfamily. EYA family.</text>
</comment>
<comment type="cofactor">
    <cofactor evidence="8">
        <name>Mg(2+)</name>
        <dbReference type="ChEBI" id="CHEBI:18420"/>
    </cofactor>
    <text evidence="8">Binds 1 Mg(2+) ion per subunit.</text>
</comment>
<dbReference type="PANTHER" id="PTHR10190">
    <property type="entry name" value="EYES ABSENT"/>
    <property type="match status" value="1"/>
</dbReference>
<evidence type="ECO:0000256" key="1">
    <source>
        <dbReference type="ARBA" id="ARBA00010501"/>
    </source>
</evidence>
<dbReference type="Gene3D" id="3.40.50.12350">
    <property type="match status" value="1"/>
</dbReference>